<evidence type="ECO:0000256" key="3">
    <source>
        <dbReference type="ARBA" id="ARBA00022448"/>
    </source>
</evidence>
<dbReference type="PRINTS" id="PR01036">
    <property type="entry name" value="TCRTETB"/>
</dbReference>
<evidence type="ECO:0000256" key="4">
    <source>
        <dbReference type="ARBA" id="ARBA00022475"/>
    </source>
</evidence>
<feature type="transmembrane region" description="Helical" evidence="8">
    <location>
        <begin position="102"/>
        <end position="123"/>
    </location>
</feature>
<evidence type="ECO:0000256" key="2">
    <source>
        <dbReference type="ARBA" id="ARBA00008537"/>
    </source>
</evidence>
<organism evidence="10 11">
    <name type="scientific">Secundilactobacillus silagei JCM 19001</name>
    <dbReference type="NCBI Taxonomy" id="1302250"/>
    <lineage>
        <taxon>Bacteria</taxon>
        <taxon>Bacillati</taxon>
        <taxon>Bacillota</taxon>
        <taxon>Bacilli</taxon>
        <taxon>Lactobacillales</taxon>
        <taxon>Lactobacillaceae</taxon>
        <taxon>Secundilactobacillus</taxon>
    </lineage>
</organism>
<dbReference type="GO" id="GO:0005886">
    <property type="term" value="C:plasma membrane"/>
    <property type="evidence" value="ECO:0007669"/>
    <property type="project" value="UniProtKB-SubCell"/>
</dbReference>
<feature type="transmembrane region" description="Helical" evidence="8">
    <location>
        <begin position="47"/>
        <end position="65"/>
    </location>
</feature>
<feature type="transmembrane region" description="Helical" evidence="8">
    <location>
        <begin position="436"/>
        <end position="461"/>
    </location>
</feature>
<evidence type="ECO:0000256" key="1">
    <source>
        <dbReference type="ARBA" id="ARBA00004651"/>
    </source>
</evidence>
<dbReference type="SUPFAM" id="SSF103473">
    <property type="entry name" value="MFS general substrate transporter"/>
    <property type="match status" value="1"/>
</dbReference>
<dbReference type="STRING" id="1302250.GCA_001313225_02200"/>
<dbReference type="EMBL" id="BCMG01000009">
    <property type="protein sequence ID" value="GAX01784.1"/>
    <property type="molecule type" value="Genomic_DNA"/>
</dbReference>
<proteinExistence type="inferred from homology"/>
<sequence>MNEVEPRRWWILISIGIFAFMSNLDASIVNIAMPIMAKQLAIPMNQIEWVVSIYLIVVSALLLFFGKLGDMYGKIKVFRLGTVIFIIGSFLSGIQWTFNFLLMGRIIQGLGSAMTLSNTYGITTATFGIKERGRAMGLIGTFVAFGAVAGPGIGGLVLSQLSWGYIFWINVPLGIFAVILGQFVLPKSAAQSTDKKIDWPGFISFALLIVSFFLAIFLGQEVGYFTPIPVIGYVIALISIIWFIRAERRSKTPLMPLSIFKIKPFSYGVGAAILIFLSNFFTVVLMPFYLEDARHLSAGQAGLLLIIFPVVMMIVGPISGVLADRFDPAKIVTLGLSLVAVSQLGYWFLDLNSPLWVYITVTVVMAVGTGLFQSPNSDIVMSVVGKDQLGSAGSINALARNIGMVSGTALSTTVLFTVMSMLAHTKVTTYLPTQPGLFISGMHVAFTASFILIVMAIWLSLKQGQMNLK</sequence>
<dbReference type="Gene3D" id="1.20.1720.10">
    <property type="entry name" value="Multidrug resistance protein D"/>
    <property type="match status" value="1"/>
</dbReference>
<feature type="transmembrane region" description="Helical" evidence="8">
    <location>
        <begin position="301"/>
        <end position="322"/>
    </location>
</feature>
<feature type="transmembrane region" description="Helical" evidence="8">
    <location>
        <begin position="331"/>
        <end position="349"/>
    </location>
</feature>
<keyword evidence="3" id="KW-0813">Transport</keyword>
<feature type="transmembrane region" description="Helical" evidence="8">
    <location>
        <begin position="402"/>
        <end position="424"/>
    </location>
</feature>
<protein>
    <submittedName>
        <fullName evidence="10">Major facilitator superfamily transporter</fullName>
    </submittedName>
</protein>
<evidence type="ECO:0000313" key="11">
    <source>
        <dbReference type="Proteomes" id="UP000198402"/>
    </source>
</evidence>
<dbReference type="Pfam" id="PF07690">
    <property type="entry name" value="MFS_1"/>
    <property type="match status" value="1"/>
</dbReference>
<evidence type="ECO:0000313" key="10">
    <source>
        <dbReference type="EMBL" id="GAX01784.1"/>
    </source>
</evidence>
<dbReference type="NCBIfam" id="TIGR00711">
    <property type="entry name" value="efflux_EmrB"/>
    <property type="match status" value="1"/>
</dbReference>
<feature type="transmembrane region" description="Helical" evidence="8">
    <location>
        <begin position="9"/>
        <end position="35"/>
    </location>
</feature>
<evidence type="ECO:0000256" key="5">
    <source>
        <dbReference type="ARBA" id="ARBA00022692"/>
    </source>
</evidence>
<dbReference type="RefSeq" id="WP_089136982.1">
    <property type="nucleotide sequence ID" value="NZ_BCMG01000009.1"/>
</dbReference>
<dbReference type="InterPro" id="IPR011701">
    <property type="entry name" value="MFS"/>
</dbReference>
<dbReference type="InterPro" id="IPR004638">
    <property type="entry name" value="EmrB-like"/>
</dbReference>
<feature type="transmembrane region" description="Helical" evidence="8">
    <location>
        <begin position="135"/>
        <end position="159"/>
    </location>
</feature>
<feature type="transmembrane region" description="Helical" evidence="8">
    <location>
        <begin position="165"/>
        <end position="185"/>
    </location>
</feature>
<name>A0A1Z5IJ34_9LACO</name>
<keyword evidence="7 8" id="KW-0472">Membrane</keyword>
<accession>A0A1Z5IJ34</accession>
<dbReference type="AlphaFoldDB" id="A0A1Z5IJ34"/>
<dbReference type="Gene3D" id="1.20.1250.20">
    <property type="entry name" value="MFS general substrate transporter like domains"/>
    <property type="match status" value="1"/>
</dbReference>
<dbReference type="InterPro" id="IPR020846">
    <property type="entry name" value="MFS_dom"/>
</dbReference>
<dbReference type="PROSITE" id="PS50850">
    <property type="entry name" value="MFS"/>
    <property type="match status" value="1"/>
</dbReference>
<keyword evidence="4" id="KW-1003">Cell membrane</keyword>
<feature type="transmembrane region" description="Helical" evidence="8">
    <location>
        <begin position="197"/>
        <end position="218"/>
    </location>
</feature>
<evidence type="ECO:0000259" key="9">
    <source>
        <dbReference type="PROSITE" id="PS50850"/>
    </source>
</evidence>
<comment type="similarity">
    <text evidence="2">Belongs to the major facilitator superfamily. EmrB family.</text>
</comment>
<feature type="transmembrane region" description="Helical" evidence="8">
    <location>
        <begin position="355"/>
        <end position="372"/>
    </location>
</feature>
<keyword evidence="6 8" id="KW-1133">Transmembrane helix</keyword>
<comment type="caution">
    <text evidence="10">The sequence shown here is derived from an EMBL/GenBank/DDBJ whole genome shotgun (WGS) entry which is preliminary data.</text>
</comment>
<evidence type="ECO:0000256" key="7">
    <source>
        <dbReference type="ARBA" id="ARBA00023136"/>
    </source>
</evidence>
<reference evidence="10 11" key="1">
    <citation type="submission" date="2015-11" db="EMBL/GenBank/DDBJ databases">
        <title>Draft genome sequences of new species of the genus Lactobacillus isolated from orchardgrass silage.</title>
        <authorList>
            <person name="Tohno M."/>
            <person name="Tanizawa Y."/>
            <person name="Arita M."/>
        </authorList>
    </citation>
    <scope>NUCLEOTIDE SEQUENCE [LARGE SCALE GENOMIC DNA]</scope>
    <source>
        <strain evidence="10 11">IWT126</strain>
    </source>
</reference>
<dbReference type="InterPro" id="IPR036259">
    <property type="entry name" value="MFS_trans_sf"/>
</dbReference>
<evidence type="ECO:0000256" key="6">
    <source>
        <dbReference type="ARBA" id="ARBA00022989"/>
    </source>
</evidence>
<feature type="transmembrane region" description="Helical" evidence="8">
    <location>
        <begin position="265"/>
        <end position="289"/>
    </location>
</feature>
<feature type="domain" description="Major facilitator superfamily (MFS) profile" evidence="9">
    <location>
        <begin position="11"/>
        <end position="465"/>
    </location>
</feature>
<dbReference type="OrthoDB" id="102502at2"/>
<dbReference type="GO" id="GO:0022857">
    <property type="term" value="F:transmembrane transporter activity"/>
    <property type="evidence" value="ECO:0007669"/>
    <property type="project" value="InterPro"/>
</dbReference>
<dbReference type="Proteomes" id="UP000198402">
    <property type="component" value="Unassembled WGS sequence"/>
</dbReference>
<feature type="transmembrane region" description="Helical" evidence="8">
    <location>
        <begin position="77"/>
        <end position="96"/>
    </location>
</feature>
<comment type="subcellular location">
    <subcellularLocation>
        <location evidence="1">Cell membrane</location>
        <topology evidence="1">Multi-pass membrane protein</topology>
    </subcellularLocation>
</comment>
<keyword evidence="11" id="KW-1185">Reference proteome</keyword>
<evidence type="ECO:0000256" key="8">
    <source>
        <dbReference type="SAM" id="Phobius"/>
    </source>
</evidence>
<dbReference type="PANTHER" id="PTHR42718:SF9">
    <property type="entry name" value="MAJOR FACILITATOR SUPERFAMILY MULTIDRUG TRANSPORTER MFSC"/>
    <property type="match status" value="1"/>
</dbReference>
<dbReference type="CDD" id="cd17321">
    <property type="entry name" value="MFS_MMR_MDR_like"/>
    <property type="match status" value="1"/>
</dbReference>
<feature type="transmembrane region" description="Helical" evidence="8">
    <location>
        <begin position="224"/>
        <end position="244"/>
    </location>
</feature>
<gene>
    <name evidence="10" type="ORF">IWT126_01827</name>
</gene>
<keyword evidence="5 8" id="KW-0812">Transmembrane</keyword>
<dbReference type="PANTHER" id="PTHR42718">
    <property type="entry name" value="MAJOR FACILITATOR SUPERFAMILY MULTIDRUG TRANSPORTER MFSC"/>
    <property type="match status" value="1"/>
</dbReference>